<dbReference type="OrthoDB" id="2146116at2759"/>
<feature type="compositionally biased region" description="Acidic residues" evidence="8">
    <location>
        <begin position="357"/>
        <end position="367"/>
    </location>
</feature>
<feature type="domain" description="Peptidase S54 rhomboid" evidence="10">
    <location>
        <begin position="751"/>
        <end position="888"/>
    </location>
</feature>
<keyword evidence="5" id="KW-0256">Endoplasmic reticulum</keyword>
<keyword evidence="13" id="KW-1185">Reference proteome</keyword>
<dbReference type="Pfam" id="PF01694">
    <property type="entry name" value="Rhomboid"/>
    <property type="match status" value="1"/>
</dbReference>
<evidence type="ECO:0000256" key="1">
    <source>
        <dbReference type="ARBA" id="ARBA00002661"/>
    </source>
</evidence>
<protein>
    <submittedName>
        <fullName evidence="12">Putative inactive rhomboid protein 1</fullName>
    </submittedName>
</protein>
<feature type="region of interest" description="Disordered" evidence="8">
    <location>
        <begin position="130"/>
        <end position="174"/>
    </location>
</feature>
<dbReference type="AlphaFoldDB" id="A0A2G8KC95"/>
<evidence type="ECO:0000256" key="6">
    <source>
        <dbReference type="ARBA" id="ARBA00022989"/>
    </source>
</evidence>
<evidence type="ECO:0000259" key="10">
    <source>
        <dbReference type="Pfam" id="PF01694"/>
    </source>
</evidence>
<keyword evidence="4 9" id="KW-0812">Transmembrane</keyword>
<feature type="domain" description="Inactive rhomboid protein 1/2 N-terminal" evidence="11">
    <location>
        <begin position="102"/>
        <end position="267"/>
    </location>
</feature>
<proteinExistence type="inferred from homology"/>
<dbReference type="EMBL" id="MRZV01000700">
    <property type="protein sequence ID" value="PIK45627.1"/>
    <property type="molecule type" value="Genomic_DNA"/>
</dbReference>
<dbReference type="InterPro" id="IPR035952">
    <property type="entry name" value="Rhomboid-like_sf"/>
</dbReference>
<dbReference type="FunFam" id="1.20.1540.10:FF:000025">
    <property type="entry name" value="Putative rhomboid family"/>
    <property type="match status" value="1"/>
</dbReference>
<accession>A0A2G8KC95</accession>
<evidence type="ECO:0000256" key="2">
    <source>
        <dbReference type="ARBA" id="ARBA00004477"/>
    </source>
</evidence>
<feature type="region of interest" description="Disordered" evidence="8">
    <location>
        <begin position="334"/>
        <end position="409"/>
    </location>
</feature>
<evidence type="ECO:0000256" key="5">
    <source>
        <dbReference type="ARBA" id="ARBA00022824"/>
    </source>
</evidence>
<dbReference type="GO" id="GO:0042058">
    <property type="term" value="P:regulation of epidermal growth factor receptor signaling pathway"/>
    <property type="evidence" value="ECO:0007669"/>
    <property type="project" value="TreeGrafter"/>
</dbReference>
<feature type="compositionally biased region" description="Basic residues" evidence="8">
    <location>
        <begin position="345"/>
        <end position="354"/>
    </location>
</feature>
<feature type="transmembrane region" description="Helical" evidence="9">
    <location>
        <begin position="904"/>
        <end position="924"/>
    </location>
</feature>
<dbReference type="GO" id="GO:0050708">
    <property type="term" value="P:regulation of protein secretion"/>
    <property type="evidence" value="ECO:0007669"/>
    <property type="project" value="TreeGrafter"/>
</dbReference>
<dbReference type="Proteomes" id="UP000230750">
    <property type="component" value="Unassembled WGS sequence"/>
</dbReference>
<feature type="transmembrane region" description="Helical" evidence="9">
    <location>
        <begin position="789"/>
        <end position="811"/>
    </location>
</feature>
<dbReference type="PANTHER" id="PTHR45965">
    <property type="entry name" value="INACTIVE RHOMBOID PROTEIN"/>
    <property type="match status" value="1"/>
</dbReference>
<keyword evidence="6 9" id="KW-1133">Transmembrane helix</keyword>
<evidence type="ECO:0000256" key="8">
    <source>
        <dbReference type="SAM" id="MobiDB-lite"/>
    </source>
</evidence>
<dbReference type="InterPro" id="IPR051512">
    <property type="entry name" value="Inactive_Rhomboid"/>
</dbReference>
<dbReference type="SUPFAM" id="SSF144091">
    <property type="entry name" value="Rhomboid-like"/>
    <property type="match status" value="1"/>
</dbReference>
<comment type="subcellular location">
    <subcellularLocation>
        <location evidence="2">Endoplasmic reticulum membrane</location>
        <topology evidence="2">Multi-pass membrane protein</topology>
    </subcellularLocation>
</comment>
<evidence type="ECO:0000313" key="12">
    <source>
        <dbReference type="EMBL" id="PIK45627.1"/>
    </source>
</evidence>
<evidence type="ECO:0000259" key="11">
    <source>
        <dbReference type="Pfam" id="PF12595"/>
    </source>
</evidence>
<name>A0A2G8KC95_STIJA</name>
<comment type="function">
    <text evidence="1">Regulates ADAM17 protease, a sheddase of the epidermal growth factor (EGF) receptor ligands and TNF, thereby plays a role in sleep, cell survival, proliferation, migration and inflammation. Does not exhibit any protease activity on its own.</text>
</comment>
<feature type="compositionally biased region" description="Low complexity" evidence="8">
    <location>
        <begin position="217"/>
        <end position="228"/>
    </location>
</feature>
<comment type="similarity">
    <text evidence="3">Belongs to the peptidase S54 family.</text>
</comment>
<organism evidence="12 13">
    <name type="scientific">Stichopus japonicus</name>
    <name type="common">Sea cucumber</name>
    <dbReference type="NCBI Taxonomy" id="307972"/>
    <lineage>
        <taxon>Eukaryota</taxon>
        <taxon>Metazoa</taxon>
        <taxon>Echinodermata</taxon>
        <taxon>Eleutherozoa</taxon>
        <taxon>Echinozoa</taxon>
        <taxon>Holothuroidea</taxon>
        <taxon>Aspidochirotacea</taxon>
        <taxon>Aspidochirotida</taxon>
        <taxon>Stichopodidae</taxon>
        <taxon>Apostichopus</taxon>
    </lineage>
</organism>
<dbReference type="InterPro" id="IPR022241">
    <property type="entry name" value="iRhom1_2_N"/>
</dbReference>
<dbReference type="GO" id="GO:0005789">
    <property type="term" value="C:endoplasmic reticulum membrane"/>
    <property type="evidence" value="ECO:0007669"/>
    <property type="project" value="UniProtKB-SubCell"/>
</dbReference>
<dbReference type="PANTHER" id="PTHR45965:SF3">
    <property type="entry name" value="INACTIVE RHOMBOID PROTEIN 1"/>
    <property type="match status" value="1"/>
</dbReference>
<dbReference type="InterPro" id="IPR022764">
    <property type="entry name" value="Peptidase_S54_rhomboid_dom"/>
</dbReference>
<feature type="transmembrane region" description="Helical" evidence="9">
    <location>
        <begin position="847"/>
        <end position="867"/>
    </location>
</feature>
<feature type="transmembrane region" description="Helical" evidence="9">
    <location>
        <begin position="511"/>
        <end position="534"/>
    </location>
</feature>
<dbReference type="Gene3D" id="1.20.1540.10">
    <property type="entry name" value="Rhomboid-like"/>
    <property type="match status" value="1"/>
</dbReference>
<dbReference type="Pfam" id="PF12595">
    <property type="entry name" value="iRhom1-2_N"/>
    <property type="match status" value="1"/>
</dbReference>
<dbReference type="STRING" id="307972.A0A2G8KC95"/>
<evidence type="ECO:0000256" key="9">
    <source>
        <dbReference type="SAM" id="Phobius"/>
    </source>
</evidence>
<gene>
    <name evidence="12" type="ORF">BSL78_17507</name>
</gene>
<evidence type="ECO:0000313" key="13">
    <source>
        <dbReference type="Proteomes" id="UP000230750"/>
    </source>
</evidence>
<keyword evidence="7 9" id="KW-0472">Membrane</keyword>
<comment type="caution">
    <text evidence="12">The sequence shown here is derived from an EMBL/GenBank/DDBJ whole genome shotgun (WGS) entry which is preliminary data.</text>
</comment>
<feature type="region of interest" description="Disordered" evidence="8">
    <location>
        <begin position="212"/>
        <end position="232"/>
    </location>
</feature>
<sequence>MADNTNADVTRSPGRVSLTQSRSVGYLAEPGERDHGVHQAASAGDMPSMVPVEQDNGDVFDQSHPSSDPGMMASSSQTAIIRSSNWRNRLMSQTFNFFGVGDNCQTDQQRWRMKSTRHMSRRHGGVKPEFERGLEQGETGIPQIIDPLARPRSRDELDGPRGPLPSQLSTATGTSSILQKQYSNKIIRQRSKRQSVAKMGWEAIRQSVRHNRSSFLRSSQTVTSQSRRPPLVHSRSFAPASLMAENCEDYDDIDSSHFFSPGAVSEDIQDDVFFDFSPPTRRRELNQTKALPRIDSVTSDQESAAASAAVAYRPDGLRESISLPGFVGRRVRSIPDEEEEEGKKIKTKKKKKKKKEEEDEQEEDDAESGLSSPHVAFSDATPLTDPGEPPPTDFFDYGHTSTPAYGLDNQMTPRMADMVPTGIGWRKKAPDDRFNLSPIFPQDIPDSGAGRQIIRRNKIHDKIMQHAMDNSDRREIGKGLVGRVLNRSFRSKRMDSYVQKQIEEIEDHRPYFTYWVTTVQVIIMIVSLAFYGFAPIGFNYTQKTGLVQQTNLVVETVGYMEPDNFWIGPRPADLVHLGAKYAPCMHRDEEIYYQIKRERHLESQSGCCIRTDGAGCLQTLEEECSTIFATFHKWPDPADSSHSRLSGPVCGQDPRECLNPLSTPPYEWPDNISNWEICKEHTDTPKYPHTTCTLTGRPCCIGIQGECHIVSRQYCDFVNGYFHEEATLCSQVDCLDDICGLLNFVNTDYPDQFYRLWLSIFMHAGIFHCILTIIMQMTILRDLEKLAGWFRISVIYIFSGIGGNLTSAIFIPFRAEVGPAGAQFGLLACLIVEVLQSWQMLKSPLKAIGKLLCIIGFLFVLGLLPWIDNFAHLGGFICGILLSFIFLPYICFGEFDKRRKRIQIFVCSILLVAYYILAIVLFYITPVRDCPWCQYFNCIPITEDFCNDMELRLEDRSTL</sequence>
<feature type="transmembrane region" description="Helical" evidence="9">
    <location>
        <begin position="756"/>
        <end position="777"/>
    </location>
</feature>
<evidence type="ECO:0000256" key="7">
    <source>
        <dbReference type="ARBA" id="ARBA00023136"/>
    </source>
</evidence>
<evidence type="ECO:0000256" key="3">
    <source>
        <dbReference type="ARBA" id="ARBA00009045"/>
    </source>
</evidence>
<reference evidence="12 13" key="1">
    <citation type="journal article" date="2017" name="PLoS Biol.">
        <title>The sea cucumber genome provides insights into morphological evolution and visceral regeneration.</title>
        <authorList>
            <person name="Zhang X."/>
            <person name="Sun L."/>
            <person name="Yuan J."/>
            <person name="Sun Y."/>
            <person name="Gao Y."/>
            <person name="Zhang L."/>
            <person name="Li S."/>
            <person name="Dai H."/>
            <person name="Hamel J.F."/>
            <person name="Liu C."/>
            <person name="Yu Y."/>
            <person name="Liu S."/>
            <person name="Lin W."/>
            <person name="Guo K."/>
            <person name="Jin S."/>
            <person name="Xu P."/>
            <person name="Storey K.B."/>
            <person name="Huan P."/>
            <person name="Zhang T."/>
            <person name="Zhou Y."/>
            <person name="Zhang J."/>
            <person name="Lin C."/>
            <person name="Li X."/>
            <person name="Xing L."/>
            <person name="Huo D."/>
            <person name="Sun M."/>
            <person name="Wang L."/>
            <person name="Mercier A."/>
            <person name="Li F."/>
            <person name="Yang H."/>
            <person name="Xiang J."/>
        </authorList>
    </citation>
    <scope>NUCLEOTIDE SEQUENCE [LARGE SCALE GENOMIC DNA]</scope>
    <source>
        <strain evidence="12">Shaxun</strain>
        <tissue evidence="12">Muscle</tissue>
    </source>
</reference>
<evidence type="ECO:0000256" key="4">
    <source>
        <dbReference type="ARBA" id="ARBA00022692"/>
    </source>
</evidence>
<feature type="region of interest" description="Disordered" evidence="8">
    <location>
        <begin position="1"/>
        <end position="43"/>
    </location>
</feature>
<feature type="transmembrane region" description="Helical" evidence="9">
    <location>
        <begin position="873"/>
        <end position="892"/>
    </location>
</feature>
<dbReference type="GO" id="GO:0004252">
    <property type="term" value="F:serine-type endopeptidase activity"/>
    <property type="evidence" value="ECO:0007669"/>
    <property type="project" value="InterPro"/>
</dbReference>